<sequence length="142" mass="15706">MQRARLAGDGPVPAQARQRGHRPLLVVTGELVAALQNPHEADHWFSGHLPGQEGWLHRDLALALADRADDFETVLPAALGLTTLSFTLDYSNDLDPFVELAFPQPLAEHSVLTQAQRTFLAALHHHRCCPFDEALCRYLLGI</sequence>
<comment type="caution">
    <text evidence="1">The sequence shown here is derived from an EMBL/GenBank/DDBJ whole genome shotgun (WGS) entry which is preliminary data.</text>
</comment>
<name>A0A438MGA8_9ACTN</name>
<proteinExistence type="predicted"/>
<evidence type="ECO:0000313" key="1">
    <source>
        <dbReference type="EMBL" id="RVX44869.1"/>
    </source>
</evidence>
<gene>
    <name evidence="1" type="ORF">EDD27_7627</name>
</gene>
<dbReference type="RefSeq" id="WP_127936575.1">
    <property type="nucleotide sequence ID" value="NZ_SAUN01000001.1"/>
</dbReference>
<accession>A0A438MGA8</accession>
<reference evidence="1 2" key="1">
    <citation type="submission" date="2019-01" db="EMBL/GenBank/DDBJ databases">
        <title>Sequencing the genomes of 1000 actinobacteria strains.</title>
        <authorList>
            <person name="Klenk H.-P."/>
        </authorList>
    </citation>
    <scope>NUCLEOTIDE SEQUENCE [LARGE SCALE GENOMIC DNA]</scope>
    <source>
        <strain evidence="1 2">DSM 43925</strain>
    </source>
</reference>
<organism evidence="1 2">
    <name type="scientific">Nonomuraea polychroma</name>
    <dbReference type="NCBI Taxonomy" id="46176"/>
    <lineage>
        <taxon>Bacteria</taxon>
        <taxon>Bacillati</taxon>
        <taxon>Actinomycetota</taxon>
        <taxon>Actinomycetes</taxon>
        <taxon>Streptosporangiales</taxon>
        <taxon>Streptosporangiaceae</taxon>
        <taxon>Nonomuraea</taxon>
    </lineage>
</organism>
<dbReference type="EMBL" id="SAUN01000001">
    <property type="protein sequence ID" value="RVX44869.1"/>
    <property type="molecule type" value="Genomic_DNA"/>
</dbReference>
<dbReference type="AlphaFoldDB" id="A0A438MGA8"/>
<dbReference type="Proteomes" id="UP000284824">
    <property type="component" value="Unassembled WGS sequence"/>
</dbReference>
<protein>
    <submittedName>
        <fullName evidence="1">Uncharacterized protein</fullName>
    </submittedName>
</protein>
<keyword evidence="2" id="KW-1185">Reference proteome</keyword>
<evidence type="ECO:0000313" key="2">
    <source>
        <dbReference type="Proteomes" id="UP000284824"/>
    </source>
</evidence>
<dbReference type="OrthoDB" id="292843at2"/>